<dbReference type="SUPFAM" id="SSF49299">
    <property type="entry name" value="PKD domain"/>
    <property type="match status" value="1"/>
</dbReference>
<dbReference type="STRING" id="279360.MB14_06195"/>
<dbReference type="CDD" id="cd00146">
    <property type="entry name" value="PKD"/>
    <property type="match status" value="1"/>
</dbReference>
<gene>
    <name evidence="2" type="ORF">MB14_06195</name>
</gene>
<sequence>MKLNQKTKSYNARLSGLLSILFLVFITISCDEELPGEGSIPDLTPPSADFSYSPSDGEYKEILFSNLSISASGFAWDFGDGATSTDRNPTHSYAVDGTYNVKLTASDNNGLTSDFTSTVEIVQPISAFEPVILNPGFDIQGSDDYRDNWTNPNGDRSRLLQITTSPVHTGTRAAKLPADGSRELIQVITVERNSDYILSFYYTLKTSPAGSVTMAILASDGTTEIISESFNDQSDASSYVLASMSFNSGDNTQIVIYGTNQGAEARFDSFTIVND</sequence>
<evidence type="ECO:0000313" key="2">
    <source>
        <dbReference type="EMBL" id="KYG74792.1"/>
    </source>
</evidence>
<accession>A0A150X805</accession>
<comment type="caution">
    <text evidence="2">The sequence shown here is derived from an EMBL/GenBank/DDBJ whole genome shotgun (WGS) entry which is preliminary data.</text>
</comment>
<reference evidence="2" key="1">
    <citation type="submission" date="2016-01" db="EMBL/GenBank/DDBJ databases">
        <title>Genome sequencing of Roseivirga ehrenbergii KMM 6017.</title>
        <authorList>
            <person name="Selvaratnam C."/>
            <person name="Thevarajoo S."/>
            <person name="Goh K.M."/>
            <person name="Ee R."/>
            <person name="Chan K.-G."/>
            <person name="Chong C.S."/>
        </authorList>
    </citation>
    <scope>NUCLEOTIDE SEQUENCE [LARGE SCALE GENOMIC DNA]</scope>
    <source>
        <strain evidence="2">KMM 6017</strain>
    </source>
</reference>
<proteinExistence type="predicted"/>
<dbReference type="InterPro" id="IPR013783">
    <property type="entry name" value="Ig-like_fold"/>
</dbReference>
<protein>
    <recommendedName>
        <fullName evidence="1">PKD domain-containing protein</fullName>
    </recommendedName>
</protein>
<name>A0A150X805_ROSEK</name>
<evidence type="ECO:0000313" key="3">
    <source>
        <dbReference type="Proteomes" id="UP000075583"/>
    </source>
</evidence>
<dbReference type="PROSITE" id="PS51257">
    <property type="entry name" value="PROKAR_LIPOPROTEIN"/>
    <property type="match status" value="1"/>
</dbReference>
<dbReference type="AlphaFoldDB" id="A0A150X805"/>
<dbReference type="PROSITE" id="PS50093">
    <property type="entry name" value="PKD"/>
    <property type="match status" value="1"/>
</dbReference>
<feature type="domain" description="PKD" evidence="1">
    <location>
        <begin position="74"/>
        <end position="128"/>
    </location>
</feature>
<dbReference type="SMART" id="SM00089">
    <property type="entry name" value="PKD"/>
    <property type="match status" value="1"/>
</dbReference>
<organism evidence="2 3">
    <name type="scientific">Roseivirga ehrenbergii (strain DSM 102268 / JCM 13514 / KCTC 12282 / NCIMB 14502 / KMM 6017)</name>
    <dbReference type="NCBI Taxonomy" id="279360"/>
    <lineage>
        <taxon>Bacteria</taxon>
        <taxon>Pseudomonadati</taxon>
        <taxon>Bacteroidota</taxon>
        <taxon>Cytophagia</taxon>
        <taxon>Cytophagales</taxon>
        <taxon>Roseivirgaceae</taxon>
        <taxon>Roseivirga</taxon>
    </lineage>
</organism>
<dbReference type="InterPro" id="IPR000601">
    <property type="entry name" value="PKD_dom"/>
</dbReference>
<dbReference type="Gene3D" id="2.60.120.260">
    <property type="entry name" value="Galactose-binding domain-like"/>
    <property type="match status" value="1"/>
</dbReference>
<dbReference type="EMBL" id="LQZQ01000045">
    <property type="protein sequence ID" value="KYG74792.1"/>
    <property type="molecule type" value="Genomic_DNA"/>
</dbReference>
<keyword evidence="3" id="KW-1185">Reference proteome</keyword>
<dbReference type="RefSeq" id="WP_062592135.1">
    <property type="nucleotide sequence ID" value="NZ_LQZQ01000045.1"/>
</dbReference>
<dbReference type="OrthoDB" id="1488789at2"/>
<dbReference type="InterPro" id="IPR022409">
    <property type="entry name" value="PKD/Chitinase_dom"/>
</dbReference>
<dbReference type="Proteomes" id="UP000075583">
    <property type="component" value="Unassembled WGS sequence"/>
</dbReference>
<dbReference type="InterPro" id="IPR035986">
    <property type="entry name" value="PKD_dom_sf"/>
</dbReference>
<evidence type="ECO:0000259" key="1">
    <source>
        <dbReference type="PROSITE" id="PS50093"/>
    </source>
</evidence>
<dbReference type="Gene3D" id="2.60.40.10">
    <property type="entry name" value="Immunoglobulins"/>
    <property type="match status" value="1"/>
</dbReference>
<dbReference type="Pfam" id="PF18911">
    <property type="entry name" value="PKD_4"/>
    <property type="match status" value="1"/>
</dbReference>